<organism evidence="3 4">
    <name type="scientific">Paractinoplanes atraurantiacus</name>
    <dbReference type="NCBI Taxonomy" id="1036182"/>
    <lineage>
        <taxon>Bacteria</taxon>
        <taxon>Bacillati</taxon>
        <taxon>Actinomycetota</taxon>
        <taxon>Actinomycetes</taxon>
        <taxon>Micromonosporales</taxon>
        <taxon>Micromonosporaceae</taxon>
        <taxon>Paractinoplanes</taxon>
    </lineage>
</organism>
<dbReference type="InterPro" id="IPR036938">
    <property type="entry name" value="PAP2/HPO_sf"/>
</dbReference>
<dbReference type="AlphaFoldDB" id="A0A285JW24"/>
<sequence>MIRRVIVVAALALSSCTAIAAGKPGPEPNMVVTWAEHSHTAAYEVARQPPYINGRVFAMVQGAVYDAANAAAGSPYEPYLLPVHQRRGHSLDAAVATAAYRVLLSIFPEQAATLGAQYGASLATVRDGRAKRGGIALGEEAAAAMIAARRGDGSDRVATWDVGTEPGQWRPTPPGFAQEGAHVADVRPFVIRSGADFRTAGPPALGSAAYAEDLNEVKALGSATSTVRTQDQTESAIWWHDRRQTEWQIKAQLAETQHLSPLRTARMYAMSDVTRADVTIACFTQKRRWGFWRPVTAVQLADTDGNPATSADPAWTPLLITPPFPDFTSGHACTTGAIMLALRRFFGRDDIPFSAYSADSGTTRHFSSFSQATAEVIEARVWGGVHFRSADVQGVDLGEQVTRYVLAREFQPR</sequence>
<dbReference type="Gene3D" id="1.10.606.20">
    <property type="match status" value="1"/>
</dbReference>
<gene>
    <name evidence="3" type="ORF">SAMN05421748_12676</name>
</gene>
<proteinExistence type="predicted"/>
<evidence type="ECO:0000259" key="2">
    <source>
        <dbReference type="Pfam" id="PF01569"/>
    </source>
</evidence>
<dbReference type="RefSeq" id="WP_097327059.1">
    <property type="nucleotide sequence ID" value="NZ_OBDY01000026.1"/>
</dbReference>
<accession>A0A285JW24</accession>
<dbReference type="PANTHER" id="PTHR34599:SF1">
    <property type="entry name" value="PHOSPHATIDIC ACID PHOSPHATASE TYPE 2_HALOPEROXIDASE DOMAIN-CONTAINING PROTEIN"/>
    <property type="match status" value="1"/>
</dbReference>
<reference evidence="3 4" key="1">
    <citation type="submission" date="2017-09" db="EMBL/GenBank/DDBJ databases">
        <authorList>
            <person name="Ehlers B."/>
            <person name="Leendertz F.H."/>
        </authorList>
    </citation>
    <scope>NUCLEOTIDE SEQUENCE [LARGE SCALE GENOMIC DNA]</scope>
    <source>
        <strain evidence="3 4">CGMCC 4.6857</strain>
    </source>
</reference>
<dbReference type="EMBL" id="OBDY01000026">
    <property type="protein sequence ID" value="SNY64243.1"/>
    <property type="molecule type" value="Genomic_DNA"/>
</dbReference>
<dbReference type="Pfam" id="PF01569">
    <property type="entry name" value="PAP2"/>
    <property type="match status" value="1"/>
</dbReference>
<evidence type="ECO:0000313" key="4">
    <source>
        <dbReference type="Proteomes" id="UP000219612"/>
    </source>
</evidence>
<dbReference type="PROSITE" id="PS51257">
    <property type="entry name" value="PROKAR_LIPOPROTEIN"/>
    <property type="match status" value="1"/>
</dbReference>
<dbReference type="PANTHER" id="PTHR34599">
    <property type="entry name" value="PEROXIDASE-RELATED"/>
    <property type="match status" value="1"/>
</dbReference>
<dbReference type="Proteomes" id="UP000219612">
    <property type="component" value="Unassembled WGS sequence"/>
</dbReference>
<evidence type="ECO:0000313" key="3">
    <source>
        <dbReference type="EMBL" id="SNY64243.1"/>
    </source>
</evidence>
<name>A0A285JW24_9ACTN</name>
<protein>
    <submittedName>
        <fullName evidence="3">PAP2 superfamily protein</fullName>
    </submittedName>
</protein>
<keyword evidence="1" id="KW-0732">Signal</keyword>
<evidence type="ECO:0000256" key="1">
    <source>
        <dbReference type="SAM" id="SignalP"/>
    </source>
</evidence>
<keyword evidence="4" id="KW-1185">Reference proteome</keyword>
<dbReference type="InterPro" id="IPR000326">
    <property type="entry name" value="PAP2/HPO"/>
</dbReference>
<feature type="signal peptide" evidence="1">
    <location>
        <begin position="1"/>
        <end position="20"/>
    </location>
</feature>
<feature type="domain" description="Phosphatidic acid phosphatase type 2/haloperoxidase" evidence="2">
    <location>
        <begin position="282"/>
        <end position="402"/>
    </location>
</feature>
<feature type="chain" id="PRO_5013284220" evidence="1">
    <location>
        <begin position="21"/>
        <end position="413"/>
    </location>
</feature>
<dbReference type="InterPro" id="IPR052559">
    <property type="entry name" value="V-haloperoxidase"/>
</dbReference>
<dbReference type="OrthoDB" id="103227at2"/>
<dbReference type="SUPFAM" id="SSF48317">
    <property type="entry name" value="Acid phosphatase/Vanadium-dependent haloperoxidase"/>
    <property type="match status" value="1"/>
</dbReference>
<dbReference type="CDD" id="cd03398">
    <property type="entry name" value="PAP2_haloperoxidase"/>
    <property type="match status" value="1"/>
</dbReference>